<dbReference type="EMBL" id="KL584974">
    <property type="protein sequence ID" value="KEQ89243.1"/>
    <property type="molecule type" value="Genomic_DNA"/>
</dbReference>
<dbReference type="OrthoDB" id="10492441at2759"/>
<dbReference type="RefSeq" id="XP_029765430.1">
    <property type="nucleotide sequence ID" value="XM_029903295.1"/>
</dbReference>
<evidence type="ECO:0000256" key="1">
    <source>
        <dbReference type="SAM" id="MobiDB-lite"/>
    </source>
</evidence>
<feature type="compositionally biased region" description="Basic and acidic residues" evidence="1">
    <location>
        <begin position="109"/>
        <end position="129"/>
    </location>
</feature>
<feature type="compositionally biased region" description="Basic and acidic residues" evidence="1">
    <location>
        <begin position="51"/>
        <end position="66"/>
    </location>
</feature>
<feature type="region of interest" description="Disordered" evidence="1">
    <location>
        <begin position="34"/>
        <end position="129"/>
    </location>
</feature>
<name>A0A074XUH4_AURPU</name>
<dbReference type="HOGENOM" id="CLU_1948420_0_0_1"/>
<dbReference type="AlphaFoldDB" id="A0A074XUH4"/>
<reference evidence="2 3" key="1">
    <citation type="journal article" date="2014" name="BMC Genomics">
        <title>Genome sequencing of four Aureobasidium pullulans varieties: biotechnological potential, stress tolerance, and description of new species.</title>
        <authorList>
            <person name="Gostin Ar C."/>
            <person name="Ohm R.A."/>
            <person name="Kogej T."/>
            <person name="Sonjak S."/>
            <person name="Turk M."/>
            <person name="Zajc J."/>
            <person name="Zalar P."/>
            <person name="Grube M."/>
            <person name="Sun H."/>
            <person name="Han J."/>
            <person name="Sharma A."/>
            <person name="Chiniquy J."/>
            <person name="Ngan C.Y."/>
            <person name="Lipzen A."/>
            <person name="Barry K."/>
            <person name="Grigoriev I.V."/>
            <person name="Gunde-Cimerman N."/>
        </authorList>
    </citation>
    <scope>NUCLEOTIDE SEQUENCE [LARGE SCALE GENOMIC DNA]</scope>
    <source>
        <strain evidence="2 3">EXF-150</strain>
    </source>
</reference>
<dbReference type="Proteomes" id="UP000030706">
    <property type="component" value="Unassembled WGS sequence"/>
</dbReference>
<evidence type="ECO:0000313" key="2">
    <source>
        <dbReference type="EMBL" id="KEQ89243.1"/>
    </source>
</evidence>
<evidence type="ECO:0000313" key="3">
    <source>
        <dbReference type="Proteomes" id="UP000030706"/>
    </source>
</evidence>
<proteinExistence type="predicted"/>
<keyword evidence="3" id="KW-1185">Reference proteome</keyword>
<dbReference type="GeneID" id="40745601"/>
<protein>
    <submittedName>
        <fullName evidence="2">Uncharacterized protein</fullName>
    </submittedName>
</protein>
<feature type="compositionally biased region" description="Low complexity" evidence="1">
    <location>
        <begin position="72"/>
        <end position="85"/>
    </location>
</feature>
<organism evidence="2 3">
    <name type="scientific">Aureobasidium pullulans EXF-150</name>
    <dbReference type="NCBI Taxonomy" id="1043002"/>
    <lineage>
        <taxon>Eukaryota</taxon>
        <taxon>Fungi</taxon>
        <taxon>Dikarya</taxon>
        <taxon>Ascomycota</taxon>
        <taxon>Pezizomycotina</taxon>
        <taxon>Dothideomycetes</taxon>
        <taxon>Dothideomycetidae</taxon>
        <taxon>Dothideales</taxon>
        <taxon>Saccotheciaceae</taxon>
        <taxon>Aureobasidium</taxon>
    </lineage>
</organism>
<accession>A0A074XUH4</accession>
<gene>
    <name evidence="2" type="ORF">M438DRAFT_330256</name>
</gene>
<sequence length="129" mass="14801">MTKEEKPGPGLANRWANEHGQSLEKKLSGLASRAWGLESHNKRKQLQKWLAKMDEERQGRMSKGDAGDEQEQQQQHQQQQQQQQQPRRPWVASGLTRLVGNIKPGSKAQKKDEEKNEAVKAEKENKEHS</sequence>